<proteinExistence type="predicted"/>
<evidence type="ECO:0000313" key="3">
    <source>
        <dbReference type="EMBL" id="KAK8080948.1"/>
    </source>
</evidence>
<comment type="caution">
    <text evidence="3">The sequence shown here is derived from an EMBL/GenBank/DDBJ whole genome shotgun (WGS) entry which is preliminary data.</text>
</comment>
<name>A0ABR1WBY2_9PEZI</name>
<feature type="compositionally biased region" description="Acidic residues" evidence="1">
    <location>
        <begin position="183"/>
        <end position="192"/>
    </location>
</feature>
<dbReference type="EMBL" id="JAQQWN010000006">
    <property type="protein sequence ID" value="KAK8080948.1"/>
    <property type="molecule type" value="Genomic_DNA"/>
</dbReference>
<keyword evidence="4" id="KW-1185">Reference proteome</keyword>
<gene>
    <name evidence="3" type="ORF">PG997_008766</name>
</gene>
<feature type="region of interest" description="Disordered" evidence="1">
    <location>
        <begin position="183"/>
        <end position="209"/>
    </location>
</feature>
<sequence>MITITRWLRPMLQLWTCLALATLALATETNTNNSTNDAASTTAPNPAPVRLADTQQCPVTPKPMCADPTCQGATYICPTQFQCSSELPFPFPFSFPASVSSEDDSGGRLAILAGCRCCPLPIHVHCTDHRCAAPAGARLCAAEPLQGCACQTAEDRLAAMRAGCAAQGWSAADDETIEIDVEPDSADEEEETGGTAVGGSSSSSSSIGSTLPMATMDIMQDHRLGLVPRYWAMDGGFC</sequence>
<dbReference type="RefSeq" id="XP_066668423.1">
    <property type="nucleotide sequence ID" value="XM_066813081.1"/>
</dbReference>
<dbReference type="Proteomes" id="UP001433268">
    <property type="component" value="Unassembled WGS sequence"/>
</dbReference>
<protein>
    <submittedName>
        <fullName evidence="3">Uncharacterized protein</fullName>
    </submittedName>
</protein>
<evidence type="ECO:0000313" key="4">
    <source>
        <dbReference type="Proteomes" id="UP001433268"/>
    </source>
</evidence>
<keyword evidence="2" id="KW-0732">Signal</keyword>
<organism evidence="3 4">
    <name type="scientific">Apiospora hydei</name>
    <dbReference type="NCBI Taxonomy" id="1337664"/>
    <lineage>
        <taxon>Eukaryota</taxon>
        <taxon>Fungi</taxon>
        <taxon>Dikarya</taxon>
        <taxon>Ascomycota</taxon>
        <taxon>Pezizomycotina</taxon>
        <taxon>Sordariomycetes</taxon>
        <taxon>Xylariomycetidae</taxon>
        <taxon>Amphisphaeriales</taxon>
        <taxon>Apiosporaceae</taxon>
        <taxon>Apiospora</taxon>
    </lineage>
</organism>
<reference evidence="3 4" key="1">
    <citation type="submission" date="2023-01" db="EMBL/GenBank/DDBJ databases">
        <title>Analysis of 21 Apiospora genomes using comparative genomics revels a genus with tremendous synthesis potential of carbohydrate active enzymes and secondary metabolites.</title>
        <authorList>
            <person name="Sorensen T."/>
        </authorList>
    </citation>
    <scope>NUCLEOTIDE SEQUENCE [LARGE SCALE GENOMIC DNA]</scope>
    <source>
        <strain evidence="3 4">CBS 114990</strain>
    </source>
</reference>
<feature type="compositionally biased region" description="Low complexity" evidence="1">
    <location>
        <begin position="198"/>
        <end position="209"/>
    </location>
</feature>
<evidence type="ECO:0000256" key="1">
    <source>
        <dbReference type="SAM" id="MobiDB-lite"/>
    </source>
</evidence>
<evidence type="ECO:0000256" key="2">
    <source>
        <dbReference type="SAM" id="SignalP"/>
    </source>
</evidence>
<dbReference type="GeneID" id="92046141"/>
<feature type="signal peptide" evidence="2">
    <location>
        <begin position="1"/>
        <end position="26"/>
    </location>
</feature>
<accession>A0ABR1WBY2</accession>
<feature type="chain" id="PRO_5047089467" evidence="2">
    <location>
        <begin position="27"/>
        <end position="238"/>
    </location>
</feature>